<gene>
    <name evidence="3" type="ORF">KEM10_07835</name>
</gene>
<dbReference type="Gene3D" id="3.40.1350.10">
    <property type="match status" value="1"/>
</dbReference>
<sequence length="120" mass="13954">MADHNELGKEGEEVASNYLAKHGFQIIDRNWRYNKKELDIIAFDNDNLVVIEVKTRTSDGWEHPKEAITNSKIRFIVEATEAYVIEKDINNEVRFDVVTVMPVDGEWKVEHIKEAFHPTL</sequence>
<evidence type="ECO:0000313" key="3">
    <source>
        <dbReference type="EMBL" id="MBS2098189.1"/>
    </source>
</evidence>
<dbReference type="PANTHER" id="PTHR34039">
    <property type="entry name" value="UPF0102 PROTEIN YRAN"/>
    <property type="match status" value="1"/>
</dbReference>
<protein>
    <recommendedName>
        <fullName evidence="2">UPF0102 protein KEM10_07835</fullName>
    </recommendedName>
</protein>
<keyword evidence="4" id="KW-1185">Reference proteome</keyword>
<evidence type="ECO:0000256" key="1">
    <source>
        <dbReference type="ARBA" id="ARBA00006738"/>
    </source>
</evidence>
<dbReference type="CDD" id="cd20736">
    <property type="entry name" value="PoNe_Nuclease"/>
    <property type="match status" value="1"/>
</dbReference>
<comment type="similarity">
    <text evidence="1 2">Belongs to the UPF0102 family.</text>
</comment>
<dbReference type="Pfam" id="PF02021">
    <property type="entry name" value="UPF0102"/>
    <property type="match status" value="1"/>
</dbReference>
<comment type="caution">
    <text evidence="3">The sequence shown here is derived from an EMBL/GenBank/DDBJ whole genome shotgun (WGS) entry which is preliminary data.</text>
</comment>
<dbReference type="SUPFAM" id="SSF52980">
    <property type="entry name" value="Restriction endonuclease-like"/>
    <property type="match status" value="1"/>
</dbReference>
<reference evidence="3 4" key="1">
    <citation type="journal article" date="2015" name="Int. J. Syst. Evol. Microbiol.">
        <title>Carboxylicivirga linearis sp. nov., isolated from a sea cucumber culture pond.</title>
        <authorList>
            <person name="Wang F.Q."/>
            <person name="Zhou Y.X."/>
            <person name="Lin X.Z."/>
            <person name="Chen G.J."/>
            <person name="Du Z.J."/>
        </authorList>
    </citation>
    <scope>NUCLEOTIDE SEQUENCE [LARGE SCALE GENOMIC DNA]</scope>
    <source>
        <strain evidence="3 4">FB218</strain>
    </source>
</reference>
<dbReference type="Proteomes" id="UP000708576">
    <property type="component" value="Unassembled WGS sequence"/>
</dbReference>
<dbReference type="EMBL" id="JAGUCO010000004">
    <property type="protein sequence ID" value="MBS2098189.1"/>
    <property type="molecule type" value="Genomic_DNA"/>
</dbReference>
<name>A0ABS5JTE8_9BACT</name>
<accession>A0ABS5JTE8</accession>
<dbReference type="HAMAP" id="MF_00048">
    <property type="entry name" value="UPF0102"/>
    <property type="match status" value="1"/>
</dbReference>
<organism evidence="3 4">
    <name type="scientific">Carboxylicivirga linearis</name>
    <dbReference type="NCBI Taxonomy" id="1628157"/>
    <lineage>
        <taxon>Bacteria</taxon>
        <taxon>Pseudomonadati</taxon>
        <taxon>Bacteroidota</taxon>
        <taxon>Bacteroidia</taxon>
        <taxon>Marinilabiliales</taxon>
        <taxon>Marinilabiliaceae</taxon>
        <taxon>Carboxylicivirga</taxon>
    </lineage>
</organism>
<dbReference type="InterPro" id="IPR011856">
    <property type="entry name" value="tRNA_endonuc-like_dom_sf"/>
</dbReference>
<dbReference type="NCBIfam" id="NF009154">
    <property type="entry name" value="PRK12497.3-3"/>
    <property type="match status" value="1"/>
</dbReference>
<dbReference type="RefSeq" id="WP_212215435.1">
    <property type="nucleotide sequence ID" value="NZ_JAGUCO010000004.1"/>
</dbReference>
<evidence type="ECO:0000256" key="2">
    <source>
        <dbReference type="HAMAP-Rule" id="MF_00048"/>
    </source>
</evidence>
<dbReference type="InterPro" id="IPR003509">
    <property type="entry name" value="UPF0102_YraN-like"/>
</dbReference>
<dbReference type="InterPro" id="IPR011335">
    <property type="entry name" value="Restrct_endonuc-II-like"/>
</dbReference>
<evidence type="ECO:0000313" key="4">
    <source>
        <dbReference type="Proteomes" id="UP000708576"/>
    </source>
</evidence>
<proteinExistence type="inferred from homology"/>
<dbReference type="PANTHER" id="PTHR34039:SF1">
    <property type="entry name" value="UPF0102 PROTEIN YRAN"/>
    <property type="match status" value="1"/>
</dbReference>